<keyword evidence="3" id="KW-1185">Reference proteome</keyword>
<dbReference type="EMBL" id="JAAABJ010000452">
    <property type="protein sequence ID" value="NAW50806.1"/>
    <property type="molecule type" value="Genomic_DNA"/>
</dbReference>
<reference evidence="2 3" key="1">
    <citation type="submission" date="2019-11" db="EMBL/GenBank/DDBJ databases">
        <title>Characterization of Elizabethkingia argenteiflava sp. nov., isolated from inner surface of Soybean Pods.</title>
        <authorList>
            <person name="Mo S."/>
        </authorList>
    </citation>
    <scope>NUCLEOTIDE SEQUENCE [LARGE SCALE GENOMIC DNA]</scope>
    <source>
        <strain evidence="2 3">YB22</strain>
    </source>
</reference>
<organism evidence="2 3">
    <name type="scientific">Elizabethkingia argenteiflava</name>
    <dbReference type="NCBI Taxonomy" id="2681556"/>
    <lineage>
        <taxon>Bacteria</taxon>
        <taxon>Pseudomonadati</taxon>
        <taxon>Bacteroidota</taxon>
        <taxon>Flavobacteriia</taxon>
        <taxon>Flavobacteriales</taxon>
        <taxon>Weeksellaceae</taxon>
        <taxon>Elizabethkingia</taxon>
    </lineage>
</organism>
<protein>
    <recommendedName>
        <fullName evidence="1">HTH cro/C1-type domain-containing protein</fullName>
    </recommendedName>
</protein>
<gene>
    <name evidence="2" type="ORF">GNY06_05220</name>
</gene>
<name>A0A845PVA5_9FLAO</name>
<sequence>MGWENENSDVKSEYIPKLTEIFNVDIKELFSHSKGIQIINNVDNKDNATSHIIINVTYKDTAEAFTKQMLEFIKFMKK</sequence>
<proteinExistence type="predicted"/>
<dbReference type="Proteomes" id="UP000553459">
    <property type="component" value="Unassembled WGS sequence"/>
</dbReference>
<feature type="domain" description="HTH cro/C1-type" evidence="1">
    <location>
        <begin position="3"/>
        <end position="29"/>
    </location>
</feature>
<dbReference type="InterPro" id="IPR001387">
    <property type="entry name" value="Cro/C1-type_HTH"/>
</dbReference>
<comment type="caution">
    <text evidence="2">The sequence shown here is derived from an EMBL/GenBank/DDBJ whole genome shotgun (WGS) entry which is preliminary data.</text>
</comment>
<dbReference type="RefSeq" id="WP_166519110.1">
    <property type="nucleotide sequence ID" value="NZ_JAAABJ010000452.1"/>
</dbReference>
<evidence type="ECO:0000259" key="1">
    <source>
        <dbReference type="PROSITE" id="PS50943"/>
    </source>
</evidence>
<dbReference type="Gene3D" id="1.10.260.40">
    <property type="entry name" value="lambda repressor-like DNA-binding domains"/>
    <property type="match status" value="1"/>
</dbReference>
<dbReference type="PROSITE" id="PS50943">
    <property type="entry name" value="HTH_CROC1"/>
    <property type="match status" value="1"/>
</dbReference>
<evidence type="ECO:0000313" key="2">
    <source>
        <dbReference type="EMBL" id="NAW50806.1"/>
    </source>
</evidence>
<evidence type="ECO:0000313" key="3">
    <source>
        <dbReference type="Proteomes" id="UP000553459"/>
    </source>
</evidence>
<accession>A0A845PVA5</accession>
<dbReference type="AlphaFoldDB" id="A0A845PVA5"/>
<dbReference type="InterPro" id="IPR010982">
    <property type="entry name" value="Lambda_DNA-bd_dom_sf"/>
</dbReference>
<dbReference type="GO" id="GO:0003677">
    <property type="term" value="F:DNA binding"/>
    <property type="evidence" value="ECO:0007669"/>
    <property type="project" value="InterPro"/>
</dbReference>